<comment type="subcellular location">
    <subcellularLocation>
        <location evidence="3">Cytoplasm</location>
    </subcellularLocation>
</comment>
<sequence length="170" mass="18910">MGWHLGKQDSIPTGYSIFYGSLTRKMIALIQRVTQAKVVVDSKTIGEIEQGLLVFLGVEKEDDQQKAQRLCDKVMGYRVFSDEHGKMNLNVQQANGSLLVISQFTLAADTQKGLRPSFSGGAEPQKADQLYHYFVEQCRATGIKTEMGQFAADMKVSLTNDGPVTFWLQV</sequence>
<dbReference type="SUPFAM" id="SSF69500">
    <property type="entry name" value="DTD-like"/>
    <property type="match status" value="1"/>
</dbReference>
<keyword evidence="5" id="KW-1185">Reference proteome</keyword>
<accession>A0A3D9UB33</accession>
<reference evidence="4 5" key="1">
    <citation type="submission" date="2018-08" db="EMBL/GenBank/DDBJ databases">
        <title>Genomic Encyclopedia of Archaeal and Bacterial Type Strains, Phase II (KMG-II): from individual species to whole genera.</title>
        <authorList>
            <person name="Goeker M."/>
        </authorList>
    </citation>
    <scope>NUCLEOTIDE SEQUENCE [LARGE SCALE GENOMIC DNA]</scope>
    <source>
        <strain evidence="4 5">DSM 17905</strain>
    </source>
</reference>
<dbReference type="GO" id="GO:0043908">
    <property type="term" value="F:Ser(Gly)-tRNA(Ala) hydrolase activity"/>
    <property type="evidence" value="ECO:0007669"/>
    <property type="project" value="UniProtKB-UniRule"/>
</dbReference>
<evidence type="ECO:0000256" key="2">
    <source>
        <dbReference type="ARBA" id="ARBA00022801"/>
    </source>
</evidence>
<dbReference type="GO" id="GO:0005737">
    <property type="term" value="C:cytoplasm"/>
    <property type="evidence" value="ECO:0007669"/>
    <property type="project" value="UniProtKB-SubCell"/>
</dbReference>
<dbReference type="AlphaFoldDB" id="A0A3D9UB33"/>
<dbReference type="Gene3D" id="3.50.80.10">
    <property type="entry name" value="D-tyrosyl-tRNA(Tyr) deacylase"/>
    <property type="match status" value="1"/>
</dbReference>
<keyword evidence="2 3" id="KW-0378">Hydrolase</keyword>
<evidence type="ECO:0000256" key="1">
    <source>
        <dbReference type="ARBA" id="ARBA00009673"/>
    </source>
</evidence>
<dbReference type="InterPro" id="IPR023509">
    <property type="entry name" value="DTD-like_sf"/>
</dbReference>
<comment type="catalytic activity">
    <reaction evidence="3">
        <text>glycyl-tRNA(Ala) + H2O = tRNA(Ala) + glycine + H(+)</text>
        <dbReference type="Rhea" id="RHEA:53744"/>
        <dbReference type="Rhea" id="RHEA-COMP:9657"/>
        <dbReference type="Rhea" id="RHEA-COMP:13640"/>
        <dbReference type="ChEBI" id="CHEBI:15377"/>
        <dbReference type="ChEBI" id="CHEBI:15378"/>
        <dbReference type="ChEBI" id="CHEBI:57305"/>
        <dbReference type="ChEBI" id="CHEBI:78442"/>
        <dbReference type="ChEBI" id="CHEBI:78522"/>
    </reaction>
</comment>
<comment type="domain">
    <text evidence="3">A Gly-cisPro motif from one monomer fits into the active site of the other monomer to allow specific chiral rejection of L-amino acids.</text>
</comment>
<dbReference type="EC" id="3.1.1.-" evidence="3"/>
<dbReference type="PANTHER" id="PTHR10472:SF5">
    <property type="entry name" value="D-AMINOACYL-TRNA DEACYLASE 1"/>
    <property type="match status" value="1"/>
</dbReference>
<proteinExistence type="inferred from homology"/>
<comment type="function">
    <text evidence="3">An aminoacyl-tRNA editing enzyme that deacylates mischarged D-aminoacyl-tRNAs. Also deacylates mischarged glycyl-tRNA(Ala), protecting cells against glycine mischarging by AlaRS. Acts via tRNA-based rather than protein-based catalysis; rejects L-amino acids rather than detecting D-amino acids in the active site. By recycling D-aminoacyl-tRNA to D-amino acids and free tRNA molecules, this enzyme counteracts the toxicity associated with the formation of D-aminoacyl-tRNA entities in vivo and helps enforce protein L-homochirality.</text>
</comment>
<dbReference type="GO" id="GO:0000049">
    <property type="term" value="F:tRNA binding"/>
    <property type="evidence" value="ECO:0007669"/>
    <property type="project" value="UniProtKB-UniRule"/>
</dbReference>
<gene>
    <name evidence="3" type="primary">dtd</name>
    <name evidence="4" type="ORF">BDD26_1382</name>
</gene>
<protein>
    <recommendedName>
        <fullName evidence="3">D-aminoacyl-tRNA deacylase</fullName>
        <shortName evidence="3">DTD</shortName>
        <ecNumber evidence="3">3.1.1.96</ecNumber>
    </recommendedName>
    <alternativeName>
        <fullName evidence="3">Gly-tRNA(Ala) deacylase</fullName>
        <ecNumber evidence="3">3.1.1.-</ecNumber>
    </alternativeName>
</protein>
<dbReference type="Proteomes" id="UP000256294">
    <property type="component" value="Unassembled WGS sequence"/>
</dbReference>
<comment type="similarity">
    <text evidence="1 3">Belongs to the DTD family.</text>
</comment>
<evidence type="ECO:0000256" key="3">
    <source>
        <dbReference type="HAMAP-Rule" id="MF_00518"/>
    </source>
</evidence>
<dbReference type="EMBL" id="QTUB01000001">
    <property type="protein sequence ID" value="REF26708.1"/>
    <property type="molecule type" value="Genomic_DNA"/>
</dbReference>
<dbReference type="NCBIfam" id="TIGR00256">
    <property type="entry name" value="D-aminoacyl-tRNA deacylase"/>
    <property type="match status" value="1"/>
</dbReference>
<dbReference type="GO" id="GO:0051500">
    <property type="term" value="F:D-tyrosyl-tRNA(Tyr) deacylase activity"/>
    <property type="evidence" value="ECO:0007669"/>
    <property type="project" value="TreeGrafter"/>
</dbReference>
<dbReference type="PANTHER" id="PTHR10472">
    <property type="entry name" value="D-TYROSYL-TRNA TYR DEACYLASE"/>
    <property type="match status" value="1"/>
</dbReference>
<dbReference type="Pfam" id="PF02580">
    <property type="entry name" value="Tyr_Deacylase"/>
    <property type="match status" value="1"/>
</dbReference>
<keyword evidence="3" id="KW-0820">tRNA-binding</keyword>
<organism evidence="4 5">
    <name type="scientific">Xenorhabdus cabanillasii</name>
    <dbReference type="NCBI Taxonomy" id="351673"/>
    <lineage>
        <taxon>Bacteria</taxon>
        <taxon>Pseudomonadati</taxon>
        <taxon>Pseudomonadota</taxon>
        <taxon>Gammaproteobacteria</taxon>
        <taxon>Enterobacterales</taxon>
        <taxon>Morganellaceae</taxon>
        <taxon>Xenorhabdus</taxon>
    </lineage>
</organism>
<evidence type="ECO:0000313" key="5">
    <source>
        <dbReference type="Proteomes" id="UP000256294"/>
    </source>
</evidence>
<dbReference type="HAMAP" id="MF_00518">
    <property type="entry name" value="Deacylase_Dtd"/>
    <property type="match status" value="1"/>
</dbReference>
<comment type="caution">
    <text evidence="4">The sequence shown here is derived from an EMBL/GenBank/DDBJ whole genome shotgun (WGS) entry which is preliminary data.</text>
</comment>
<dbReference type="CDD" id="cd00563">
    <property type="entry name" value="Dtyr_deacylase"/>
    <property type="match status" value="1"/>
</dbReference>
<feature type="short sequence motif" description="Gly-cisPro motif, important for rejection of L-amino acids" evidence="3">
    <location>
        <begin position="162"/>
        <end position="163"/>
    </location>
</feature>
<dbReference type="FunFam" id="3.50.80.10:FF:000001">
    <property type="entry name" value="D-aminoacyl-tRNA deacylase"/>
    <property type="match status" value="1"/>
</dbReference>
<evidence type="ECO:0000313" key="4">
    <source>
        <dbReference type="EMBL" id="REF26708.1"/>
    </source>
</evidence>
<name>A0A3D9UB33_9GAMM</name>
<dbReference type="EC" id="3.1.1.96" evidence="3"/>
<comment type="subunit">
    <text evidence="3">Homodimer.</text>
</comment>
<dbReference type="GO" id="GO:0106026">
    <property type="term" value="F:Gly-tRNA(Ala) deacylase activity"/>
    <property type="evidence" value="ECO:0007669"/>
    <property type="project" value="UniProtKB-UniRule"/>
</dbReference>
<comment type="catalytic activity">
    <reaction evidence="3">
        <text>a D-aminoacyl-tRNA + H2O = a tRNA + a D-alpha-amino acid + H(+)</text>
        <dbReference type="Rhea" id="RHEA:13953"/>
        <dbReference type="Rhea" id="RHEA-COMP:10123"/>
        <dbReference type="Rhea" id="RHEA-COMP:10124"/>
        <dbReference type="ChEBI" id="CHEBI:15377"/>
        <dbReference type="ChEBI" id="CHEBI:15378"/>
        <dbReference type="ChEBI" id="CHEBI:59871"/>
        <dbReference type="ChEBI" id="CHEBI:78442"/>
        <dbReference type="ChEBI" id="CHEBI:79333"/>
        <dbReference type="EC" id="3.1.1.96"/>
    </reaction>
</comment>
<keyword evidence="3" id="KW-0963">Cytoplasm</keyword>
<keyword evidence="3" id="KW-0694">RNA-binding</keyword>
<dbReference type="InterPro" id="IPR003732">
    <property type="entry name" value="Daa-tRNA_deacyls_DTD"/>
</dbReference>
<dbReference type="GO" id="GO:0019478">
    <property type="term" value="P:D-amino acid catabolic process"/>
    <property type="evidence" value="ECO:0007669"/>
    <property type="project" value="UniProtKB-UniRule"/>
</dbReference>